<keyword evidence="1" id="KW-0732">Signal</keyword>
<feature type="signal peptide" evidence="1">
    <location>
        <begin position="1"/>
        <end position="19"/>
    </location>
</feature>
<sequence length="112" mass="12621">MRIQSLLIYILMIASQAYAEPWKDISTEENRAAGSVVIIDENIEKQPDGSLLVKYETGGNRLSLKIPHKIKVNCLKKSIVYQGGFNLRNTSEAVKTNIHRDIGTVYKEVCLK</sequence>
<dbReference type="AlphaFoldDB" id="A0A3G2T1Q6"/>
<name>A0A3G2T1Q6_9GAMM</name>
<dbReference type="RefSeq" id="WP_087554165.1">
    <property type="nucleotide sequence ID" value="NZ_CP033133.1"/>
</dbReference>
<dbReference type="Proteomes" id="UP000279962">
    <property type="component" value="Chromosome"/>
</dbReference>
<protein>
    <submittedName>
        <fullName evidence="2">Uncharacterized protein</fullName>
    </submittedName>
</protein>
<organism evidence="2 3">
    <name type="scientific">Acinetobacter wuhouensis</name>
    <dbReference type="NCBI Taxonomy" id="1879050"/>
    <lineage>
        <taxon>Bacteria</taxon>
        <taxon>Pseudomonadati</taxon>
        <taxon>Pseudomonadota</taxon>
        <taxon>Gammaproteobacteria</taxon>
        <taxon>Moraxellales</taxon>
        <taxon>Moraxellaceae</taxon>
        <taxon>Acinetobacter</taxon>
    </lineage>
</organism>
<feature type="chain" id="PRO_5018031901" evidence="1">
    <location>
        <begin position="20"/>
        <end position="112"/>
    </location>
</feature>
<reference evidence="2 3" key="1">
    <citation type="submission" date="2018-10" db="EMBL/GenBank/DDBJ databases">
        <title>The complete genome of Acinetobacter wuhouensis strain WCHAW010062.</title>
        <authorList>
            <person name="Hu Y."/>
            <person name="Long H."/>
            <person name="Feng Y."/>
            <person name="Zong Z."/>
        </authorList>
    </citation>
    <scope>NUCLEOTIDE SEQUENCE [LARGE SCALE GENOMIC DNA]</scope>
    <source>
        <strain evidence="2 3">WCHAW010062</strain>
    </source>
</reference>
<accession>A0A3G2T1Q6</accession>
<dbReference type="EMBL" id="CP033133">
    <property type="protein sequence ID" value="AYO54170.1"/>
    <property type="molecule type" value="Genomic_DNA"/>
</dbReference>
<evidence type="ECO:0000313" key="2">
    <source>
        <dbReference type="EMBL" id="AYO54170.1"/>
    </source>
</evidence>
<gene>
    <name evidence="2" type="ORF">CDG68_11210</name>
</gene>
<proteinExistence type="predicted"/>
<evidence type="ECO:0000313" key="3">
    <source>
        <dbReference type="Proteomes" id="UP000279962"/>
    </source>
</evidence>
<evidence type="ECO:0000256" key="1">
    <source>
        <dbReference type="SAM" id="SignalP"/>
    </source>
</evidence>